<dbReference type="SUPFAM" id="SSF52540">
    <property type="entry name" value="P-loop containing nucleoside triphosphate hydrolases"/>
    <property type="match status" value="1"/>
</dbReference>
<dbReference type="InterPro" id="IPR027417">
    <property type="entry name" value="P-loop_NTPase"/>
</dbReference>
<sequence>MILRMYAFSEGAVSVSSVPLDRLDIESYRNQIATVFQDYGKYEFTVGENIALNNSDAETPSSAVDELLKKVGFPYDQHTRLGKQFGGDELSIGQWQRLAIARALYRKANLFIFDEFSSSLDPETEHRLFNDILALNTTVIAVTHRLGNIKEFDRIIVMSAGEVIENGDFTALISRRGKFYDMWHAQFKSVMTQAV</sequence>
<dbReference type="GO" id="GO:0016887">
    <property type="term" value="F:ATP hydrolysis activity"/>
    <property type="evidence" value="ECO:0007669"/>
    <property type="project" value="InterPro"/>
</dbReference>
<proteinExistence type="predicted"/>
<dbReference type="EMBL" id="LK931336">
    <property type="protein sequence ID" value="CDZ82839.1"/>
    <property type="molecule type" value="Genomic_DNA"/>
</dbReference>
<reference evidence="2" key="1">
    <citation type="submission" date="2014-06" db="EMBL/GenBank/DDBJ databases">
        <authorList>
            <person name="Urmite Genomes Urmite Genomes"/>
        </authorList>
    </citation>
    <scope>NUCLEOTIDE SEQUENCE</scope>
</reference>
<dbReference type="GO" id="GO:0005524">
    <property type="term" value="F:ATP binding"/>
    <property type="evidence" value="ECO:0007669"/>
    <property type="project" value="UniProtKB-KW"/>
</dbReference>
<dbReference type="PROSITE" id="PS50893">
    <property type="entry name" value="ABC_TRANSPORTER_2"/>
    <property type="match status" value="1"/>
</dbReference>
<protein>
    <submittedName>
        <fullName evidence="2">ABC transporter ATP-binding protein/permease</fullName>
    </submittedName>
</protein>
<organism evidence="2">
    <name type="scientific">Citrobacter koseri</name>
    <name type="common">Citrobacter diversus</name>
    <dbReference type="NCBI Taxonomy" id="545"/>
    <lineage>
        <taxon>Bacteria</taxon>
        <taxon>Pseudomonadati</taxon>
        <taxon>Pseudomonadota</taxon>
        <taxon>Gammaproteobacteria</taxon>
        <taxon>Enterobacterales</taxon>
        <taxon>Enterobacteriaceae</taxon>
        <taxon>Citrobacter</taxon>
    </lineage>
</organism>
<dbReference type="InterPro" id="IPR003439">
    <property type="entry name" value="ABC_transporter-like_ATP-bd"/>
</dbReference>
<feature type="domain" description="ABC transporter" evidence="1">
    <location>
        <begin position="3"/>
        <end position="185"/>
    </location>
</feature>
<accession>A0A078LFF5</accession>
<dbReference type="PANTHER" id="PTHR24221">
    <property type="entry name" value="ATP-BINDING CASSETTE SUB-FAMILY B"/>
    <property type="match status" value="1"/>
</dbReference>
<keyword evidence="2" id="KW-0547">Nucleotide-binding</keyword>
<keyword evidence="2" id="KW-0067">ATP-binding</keyword>
<dbReference type="Gene3D" id="3.40.50.300">
    <property type="entry name" value="P-loop containing nucleotide triphosphate hydrolases"/>
    <property type="match status" value="1"/>
</dbReference>
<dbReference type="InterPro" id="IPR039421">
    <property type="entry name" value="Type_1_exporter"/>
</dbReference>
<gene>
    <name evidence="2" type="primary">mdlA_1</name>
    <name evidence="2" type="ORF">BN1086_00930</name>
</gene>
<dbReference type="PATRIC" id="fig|545.12.peg.929"/>
<dbReference type="AlphaFoldDB" id="A0A078LFF5"/>
<dbReference type="GO" id="GO:0034040">
    <property type="term" value="F:ATPase-coupled lipid transmembrane transporter activity"/>
    <property type="evidence" value="ECO:0007669"/>
    <property type="project" value="TreeGrafter"/>
</dbReference>
<name>A0A078LFF5_CITKO</name>
<evidence type="ECO:0000313" key="2">
    <source>
        <dbReference type="EMBL" id="CDZ82839.1"/>
    </source>
</evidence>
<evidence type="ECO:0000259" key="1">
    <source>
        <dbReference type="PROSITE" id="PS50893"/>
    </source>
</evidence>
<dbReference type="Pfam" id="PF00005">
    <property type="entry name" value="ABC_tran"/>
    <property type="match status" value="1"/>
</dbReference>
<dbReference type="PANTHER" id="PTHR24221:SF654">
    <property type="entry name" value="ATP-BINDING CASSETTE SUB-FAMILY B MEMBER 6"/>
    <property type="match status" value="1"/>
</dbReference>